<dbReference type="AlphaFoldDB" id="A0AAV7NUR9"/>
<reference evidence="1" key="1">
    <citation type="journal article" date="2022" name="bioRxiv">
        <title>Sequencing and chromosome-scale assembly of the giantPleurodeles waltlgenome.</title>
        <authorList>
            <person name="Brown T."/>
            <person name="Elewa A."/>
            <person name="Iarovenko S."/>
            <person name="Subramanian E."/>
            <person name="Araus A.J."/>
            <person name="Petzold A."/>
            <person name="Susuki M."/>
            <person name="Suzuki K.-i.T."/>
            <person name="Hayashi T."/>
            <person name="Toyoda A."/>
            <person name="Oliveira C."/>
            <person name="Osipova E."/>
            <person name="Leigh N.D."/>
            <person name="Simon A."/>
            <person name="Yun M.H."/>
        </authorList>
    </citation>
    <scope>NUCLEOTIDE SEQUENCE</scope>
    <source>
        <strain evidence="1">20211129_DDA</strain>
        <tissue evidence="1">Liver</tissue>
    </source>
</reference>
<keyword evidence="2" id="KW-1185">Reference proteome</keyword>
<name>A0AAV7NUR9_PLEWA</name>
<dbReference type="EMBL" id="JANPWB010000012">
    <property type="protein sequence ID" value="KAJ1119656.1"/>
    <property type="molecule type" value="Genomic_DNA"/>
</dbReference>
<accession>A0AAV7NUR9</accession>
<proteinExistence type="predicted"/>
<organism evidence="1 2">
    <name type="scientific">Pleurodeles waltl</name>
    <name type="common">Iberian ribbed newt</name>
    <dbReference type="NCBI Taxonomy" id="8319"/>
    <lineage>
        <taxon>Eukaryota</taxon>
        <taxon>Metazoa</taxon>
        <taxon>Chordata</taxon>
        <taxon>Craniata</taxon>
        <taxon>Vertebrata</taxon>
        <taxon>Euteleostomi</taxon>
        <taxon>Amphibia</taxon>
        <taxon>Batrachia</taxon>
        <taxon>Caudata</taxon>
        <taxon>Salamandroidea</taxon>
        <taxon>Salamandridae</taxon>
        <taxon>Pleurodelinae</taxon>
        <taxon>Pleurodeles</taxon>
    </lineage>
</organism>
<comment type="caution">
    <text evidence="1">The sequence shown here is derived from an EMBL/GenBank/DDBJ whole genome shotgun (WGS) entry which is preliminary data.</text>
</comment>
<protein>
    <submittedName>
        <fullName evidence="1">Uncharacterized protein</fullName>
    </submittedName>
</protein>
<sequence>MVPTRVPACCDVTTVNGSASGRCLLGKGRLGRLVVRDGCQRLYPHIAKERLEEGGCEEYVANFMRVAVAFQLVYYSSSKQRKPPTICSKCPQWKKPKPSSLRLNC</sequence>
<dbReference type="Proteomes" id="UP001066276">
    <property type="component" value="Chromosome 8"/>
</dbReference>
<evidence type="ECO:0000313" key="2">
    <source>
        <dbReference type="Proteomes" id="UP001066276"/>
    </source>
</evidence>
<gene>
    <name evidence="1" type="ORF">NDU88_007841</name>
</gene>
<evidence type="ECO:0000313" key="1">
    <source>
        <dbReference type="EMBL" id="KAJ1119656.1"/>
    </source>
</evidence>